<dbReference type="NCBIfam" id="TIGR01843">
    <property type="entry name" value="type_I_hlyD"/>
    <property type="match status" value="1"/>
</dbReference>
<evidence type="ECO:0000256" key="6">
    <source>
        <dbReference type="ARBA" id="ARBA00022692"/>
    </source>
</evidence>
<sequence length="442" mass="48446">MTTGHTPIGPGADPTRETRRSLRRHVAGVAAVIVVATGAAAWTAATELSGAIIATGSLVVESNIKKVQHPTGGVVAELPIQEGARVQAGDLLVRLDATTARATYDSVTKSLWEIAARNARLEAERDGRDSLAIAPELEGAGPEVARIVDGERKLFRFRRDALQGQKAQLRERIGQLNEEIKGLAEQAAAKEQETAIIGREYEGVEDLWKKNLIQLTRLTSLQRDMSRLKGERGVLVANIAQTKGKVSETELQIIQLEQNLRSDVAKELAENRAKAATLTEQRITAFDQLQRIEIRAPQTGYVHELAVHTRGGVISPGEQIMLIVPNADSLVAEVRVAPQDIDRLQTGQAAGLRFPSFDQRTTPELNGRVVRIAADVSEDKRTGSFYYLVRLGVTKEELNRLDGAKLMPGMPVEAFIRTADRTVLSYLTKPLVDQARRAFREK</sequence>
<keyword evidence="6 9" id="KW-0812">Transmembrane</keyword>
<evidence type="ECO:0000256" key="11">
    <source>
        <dbReference type="SAM" id="MobiDB-lite"/>
    </source>
</evidence>
<dbReference type="SUPFAM" id="SSF111369">
    <property type="entry name" value="HlyD-like secretion proteins"/>
    <property type="match status" value="1"/>
</dbReference>
<dbReference type="InterPro" id="IPR010129">
    <property type="entry name" value="T1SS_HlyD"/>
</dbReference>
<evidence type="ECO:0000256" key="9">
    <source>
        <dbReference type="RuleBase" id="RU365093"/>
    </source>
</evidence>
<dbReference type="Pfam" id="PF25994">
    <property type="entry name" value="HH_AprE"/>
    <property type="match status" value="1"/>
</dbReference>
<evidence type="ECO:0000256" key="1">
    <source>
        <dbReference type="ARBA" id="ARBA00004377"/>
    </source>
</evidence>
<keyword evidence="7 9" id="KW-1133">Transmembrane helix</keyword>
<organism evidence="14 15">
    <name type="scientific">Methylobacterium radiotolerans</name>
    <dbReference type="NCBI Taxonomy" id="31998"/>
    <lineage>
        <taxon>Bacteria</taxon>
        <taxon>Pseudomonadati</taxon>
        <taxon>Pseudomonadota</taxon>
        <taxon>Alphaproteobacteria</taxon>
        <taxon>Hyphomicrobiales</taxon>
        <taxon>Methylobacteriaceae</taxon>
        <taxon>Methylobacterium</taxon>
    </lineage>
</organism>
<evidence type="ECO:0000259" key="13">
    <source>
        <dbReference type="Pfam" id="PF26002"/>
    </source>
</evidence>
<evidence type="ECO:0000256" key="4">
    <source>
        <dbReference type="ARBA" id="ARBA00022475"/>
    </source>
</evidence>
<dbReference type="PANTHER" id="PTHR30386:SF17">
    <property type="entry name" value="ALKALINE PROTEASE SECRETION PROTEIN APRE"/>
    <property type="match status" value="1"/>
</dbReference>
<evidence type="ECO:0000259" key="12">
    <source>
        <dbReference type="Pfam" id="PF25994"/>
    </source>
</evidence>
<dbReference type="InterPro" id="IPR058982">
    <property type="entry name" value="Beta-barrel_AprE"/>
</dbReference>
<feature type="region of interest" description="Disordered" evidence="11">
    <location>
        <begin position="1"/>
        <end position="21"/>
    </location>
</feature>
<keyword evidence="4 9" id="KW-1003">Cell membrane</keyword>
<accession>A0ABV2NSQ8</accession>
<reference evidence="14 15" key="1">
    <citation type="submission" date="2024-06" db="EMBL/GenBank/DDBJ databases">
        <title>Genomics of switchgrass bacterial isolates.</title>
        <authorList>
            <person name="Shade A."/>
        </authorList>
    </citation>
    <scope>NUCLEOTIDE SEQUENCE [LARGE SCALE GENOMIC DNA]</scope>
    <source>
        <strain evidence="14 15">PvP084</strain>
    </source>
</reference>
<evidence type="ECO:0000256" key="2">
    <source>
        <dbReference type="ARBA" id="ARBA00009477"/>
    </source>
</evidence>
<dbReference type="Proteomes" id="UP001549119">
    <property type="component" value="Unassembled WGS sequence"/>
</dbReference>
<feature type="transmembrane region" description="Helical" evidence="9">
    <location>
        <begin position="26"/>
        <end position="45"/>
    </location>
</feature>
<dbReference type="PANTHER" id="PTHR30386">
    <property type="entry name" value="MEMBRANE FUSION SUBUNIT OF EMRAB-TOLC MULTIDRUG EFFLUX PUMP"/>
    <property type="match status" value="1"/>
</dbReference>
<feature type="domain" description="AprE-like beta-barrel" evidence="13">
    <location>
        <begin position="330"/>
        <end position="418"/>
    </location>
</feature>
<dbReference type="PRINTS" id="PR01490">
    <property type="entry name" value="RTXTOXIND"/>
</dbReference>
<dbReference type="Pfam" id="PF26002">
    <property type="entry name" value="Beta-barrel_AprE"/>
    <property type="match status" value="1"/>
</dbReference>
<feature type="coiled-coil region" evidence="10">
    <location>
        <begin position="159"/>
        <end position="193"/>
    </location>
</feature>
<evidence type="ECO:0000256" key="10">
    <source>
        <dbReference type="SAM" id="Coils"/>
    </source>
</evidence>
<evidence type="ECO:0000256" key="8">
    <source>
        <dbReference type="ARBA" id="ARBA00023136"/>
    </source>
</evidence>
<evidence type="ECO:0000256" key="5">
    <source>
        <dbReference type="ARBA" id="ARBA00022519"/>
    </source>
</evidence>
<dbReference type="Gene3D" id="2.40.50.100">
    <property type="match status" value="1"/>
</dbReference>
<comment type="subcellular location">
    <subcellularLocation>
        <location evidence="1 9">Cell inner membrane</location>
        <topology evidence="1 9">Single-pass membrane protein</topology>
    </subcellularLocation>
</comment>
<dbReference type="EMBL" id="JBEPNW010000003">
    <property type="protein sequence ID" value="MET3869418.1"/>
    <property type="molecule type" value="Genomic_DNA"/>
</dbReference>
<feature type="domain" description="AprE-like long alpha-helical hairpin" evidence="12">
    <location>
        <begin position="100"/>
        <end position="287"/>
    </location>
</feature>
<evidence type="ECO:0000313" key="14">
    <source>
        <dbReference type="EMBL" id="MET3869418.1"/>
    </source>
</evidence>
<dbReference type="InterPro" id="IPR050739">
    <property type="entry name" value="MFP"/>
</dbReference>
<proteinExistence type="inferred from homology"/>
<dbReference type="InterPro" id="IPR058781">
    <property type="entry name" value="HH_AprE-like"/>
</dbReference>
<keyword evidence="10" id="KW-0175">Coiled coil</keyword>
<keyword evidence="3 9" id="KW-0813">Transport</keyword>
<comment type="similarity">
    <text evidence="2 9">Belongs to the membrane fusion protein (MFP) (TC 8.A.1) family.</text>
</comment>
<protein>
    <recommendedName>
        <fullName evidence="9">Membrane fusion protein (MFP) family protein</fullName>
    </recommendedName>
</protein>
<comment type="caution">
    <text evidence="14">The sequence shown here is derived from an EMBL/GenBank/DDBJ whole genome shotgun (WGS) entry which is preliminary data.</text>
</comment>
<keyword evidence="5 9" id="KW-0997">Cell inner membrane</keyword>
<keyword evidence="15" id="KW-1185">Reference proteome</keyword>
<keyword evidence="8 9" id="KW-0472">Membrane</keyword>
<dbReference type="RefSeq" id="WP_209651263.1">
    <property type="nucleotide sequence ID" value="NZ_JBEPNV010000002.1"/>
</dbReference>
<name>A0ABV2NSQ8_9HYPH</name>
<gene>
    <name evidence="14" type="ORF">ABIC20_006796</name>
</gene>
<evidence type="ECO:0000313" key="15">
    <source>
        <dbReference type="Proteomes" id="UP001549119"/>
    </source>
</evidence>
<evidence type="ECO:0000256" key="3">
    <source>
        <dbReference type="ARBA" id="ARBA00022448"/>
    </source>
</evidence>
<dbReference type="Gene3D" id="2.40.30.170">
    <property type="match status" value="1"/>
</dbReference>
<evidence type="ECO:0000256" key="7">
    <source>
        <dbReference type="ARBA" id="ARBA00022989"/>
    </source>
</evidence>